<protein>
    <submittedName>
        <fullName evidence="1">Uncharacterized protein</fullName>
    </submittedName>
</protein>
<sequence length="147" mass="16232">MANAIEKEITTLQLKEKKLVIEIKRTAKTGNELSVLPKGRIVGKTTDDANRMKRMRKTFKASCIMNEALRVWASSSLPCTIDGASSPYVSRMKRKRKTFKAPCTIDEALRVRASPSLSRTVDGAFSSSVSSPHIVSTTLTRRGRGFA</sequence>
<accession>A0ACC0GMG9</accession>
<comment type="caution">
    <text evidence="1">The sequence shown here is derived from an EMBL/GenBank/DDBJ whole genome shotgun (WGS) entry which is preliminary data.</text>
</comment>
<dbReference type="Proteomes" id="UP001060215">
    <property type="component" value="Chromosome 8"/>
</dbReference>
<organism evidence="1 2">
    <name type="scientific">Camellia lanceoleosa</name>
    <dbReference type="NCBI Taxonomy" id="1840588"/>
    <lineage>
        <taxon>Eukaryota</taxon>
        <taxon>Viridiplantae</taxon>
        <taxon>Streptophyta</taxon>
        <taxon>Embryophyta</taxon>
        <taxon>Tracheophyta</taxon>
        <taxon>Spermatophyta</taxon>
        <taxon>Magnoliopsida</taxon>
        <taxon>eudicotyledons</taxon>
        <taxon>Gunneridae</taxon>
        <taxon>Pentapetalae</taxon>
        <taxon>asterids</taxon>
        <taxon>Ericales</taxon>
        <taxon>Theaceae</taxon>
        <taxon>Camellia</taxon>
    </lineage>
</organism>
<name>A0ACC0GMG9_9ERIC</name>
<dbReference type="EMBL" id="CM045765">
    <property type="protein sequence ID" value="KAI8000626.1"/>
    <property type="molecule type" value="Genomic_DNA"/>
</dbReference>
<evidence type="ECO:0000313" key="1">
    <source>
        <dbReference type="EMBL" id="KAI8000626.1"/>
    </source>
</evidence>
<evidence type="ECO:0000313" key="2">
    <source>
        <dbReference type="Proteomes" id="UP001060215"/>
    </source>
</evidence>
<reference evidence="1 2" key="1">
    <citation type="journal article" date="2022" name="Plant J.">
        <title>Chromosome-level genome of Camellia lanceoleosa provides a valuable resource for understanding genome evolution and self-incompatibility.</title>
        <authorList>
            <person name="Gong W."/>
            <person name="Xiao S."/>
            <person name="Wang L."/>
            <person name="Liao Z."/>
            <person name="Chang Y."/>
            <person name="Mo W."/>
            <person name="Hu G."/>
            <person name="Li W."/>
            <person name="Zhao G."/>
            <person name="Zhu H."/>
            <person name="Hu X."/>
            <person name="Ji K."/>
            <person name="Xiang X."/>
            <person name="Song Q."/>
            <person name="Yuan D."/>
            <person name="Jin S."/>
            <person name="Zhang L."/>
        </authorList>
    </citation>
    <scope>NUCLEOTIDE SEQUENCE [LARGE SCALE GENOMIC DNA]</scope>
    <source>
        <strain evidence="1">SQ_2022a</strain>
    </source>
</reference>
<keyword evidence="2" id="KW-1185">Reference proteome</keyword>
<gene>
    <name evidence="1" type="ORF">LOK49_LG09G01264</name>
</gene>
<proteinExistence type="predicted"/>